<proteinExistence type="predicted"/>
<feature type="region of interest" description="Disordered" evidence="9">
    <location>
        <begin position="1"/>
        <end position="21"/>
    </location>
</feature>
<evidence type="ECO:0000256" key="10">
    <source>
        <dbReference type="SAM" id="Phobius"/>
    </source>
</evidence>
<dbReference type="Proteomes" id="UP001164929">
    <property type="component" value="Chromosome 18"/>
</dbReference>
<evidence type="ECO:0000256" key="4">
    <source>
        <dbReference type="ARBA" id="ARBA00022824"/>
    </source>
</evidence>
<keyword evidence="3 10" id="KW-0812">Transmembrane</keyword>
<evidence type="ECO:0000259" key="11">
    <source>
        <dbReference type="PROSITE" id="PS51847"/>
    </source>
</evidence>
<dbReference type="EMBL" id="JAQIZT010000018">
    <property type="protein sequence ID" value="KAJ6958717.1"/>
    <property type="molecule type" value="Genomic_DNA"/>
</dbReference>
<dbReference type="Pfam" id="PF23065">
    <property type="entry name" value="PH_SMPa"/>
    <property type="match status" value="1"/>
</dbReference>
<keyword evidence="4" id="KW-0256">Endoplasmic reticulum</keyword>
<accession>A0AAD6LDH0</accession>
<evidence type="ECO:0000256" key="6">
    <source>
        <dbReference type="ARBA" id="ARBA00023055"/>
    </source>
</evidence>
<dbReference type="GO" id="GO:0006869">
    <property type="term" value="P:lipid transport"/>
    <property type="evidence" value="ECO:0007669"/>
    <property type="project" value="UniProtKB-KW"/>
</dbReference>
<evidence type="ECO:0000256" key="8">
    <source>
        <dbReference type="ARBA" id="ARBA00023136"/>
    </source>
</evidence>
<dbReference type="PROSITE" id="PS51847">
    <property type="entry name" value="SMP"/>
    <property type="match status" value="1"/>
</dbReference>
<dbReference type="GO" id="GO:0005789">
    <property type="term" value="C:endoplasmic reticulum membrane"/>
    <property type="evidence" value="ECO:0007669"/>
    <property type="project" value="UniProtKB-SubCell"/>
</dbReference>
<evidence type="ECO:0000256" key="2">
    <source>
        <dbReference type="ARBA" id="ARBA00022448"/>
    </source>
</evidence>
<evidence type="ECO:0000256" key="9">
    <source>
        <dbReference type="SAM" id="MobiDB-lite"/>
    </source>
</evidence>
<dbReference type="InterPro" id="IPR031468">
    <property type="entry name" value="SMP_LBD"/>
</dbReference>
<organism evidence="12 13">
    <name type="scientific">Populus alba x Populus x berolinensis</name>
    <dbReference type="NCBI Taxonomy" id="444605"/>
    <lineage>
        <taxon>Eukaryota</taxon>
        <taxon>Viridiplantae</taxon>
        <taxon>Streptophyta</taxon>
        <taxon>Embryophyta</taxon>
        <taxon>Tracheophyta</taxon>
        <taxon>Spermatophyta</taxon>
        <taxon>Magnoliopsida</taxon>
        <taxon>eudicotyledons</taxon>
        <taxon>Gunneridae</taxon>
        <taxon>Pentapetalae</taxon>
        <taxon>rosids</taxon>
        <taxon>fabids</taxon>
        <taxon>Malpighiales</taxon>
        <taxon>Salicaceae</taxon>
        <taxon>Saliceae</taxon>
        <taxon>Populus</taxon>
    </lineage>
</organism>
<sequence length="1140" mass="127690">MDLSGKKSASRSVLVPSTTHQRQHSNLERFLQCVTPTAPPKFLPESCIRDLNSLWQPPGTKDMVEYFTLGDLWDCYDEWSAYGVGTQVVLSSGDTIMQYYVPYLSAIQIYSNKSVVASRDSREYSEVVEFESDSWSDDSMSDKLSRSLSNNSSKTWDTISEDSSFDHEGSLSMRDKLGSLSFQYFEISSPYWRVPLLEKITELARNNPGLMTLKNVDLSPASWMAVAWYPIYHIPSQGNEKDLSSCFLTYHTLSSSFQDCVNEDDDIEADGTASKRKGEGNVCISLPPFGLATYKLQGNLWINPETSDDERMIYLESAADSWLKQLNVHHHDYSFFTSCHCTMEGKSVIMCSVAVIYGGGFLSGLLTLVALQALGVYFFIKRLNRKTHLQPQQQASHSSSPHQDLDPQQSLYYAFNKKGIVWVLESDKVPGNWPVEKVSKDQKRKREILEVTPIRKHANIKDRSLILTDSGGSHRAIPLTGCVIEAVSATSLPSRKWAERFPIKVESRTSPIYNASKTTSWEKESWCKALRLASSDDQEKLNWFTNLNEDFHRYLTSLNTGYPSFMKPSVGFYAEPIDRASRLDGSGSKVLLFWKKLARKASKTGVENKVTSLLGREERKINDKYHPSQDPAFAGSVGKNAPTLKDPITSEEENVALPSPSTFSRASSQSQFSTISNTDTDEKLNIDEGSLCWNLIISRLFFDARSNPKMKSLAQAWIQGTLSNMRTPSYIGEVICTDLELGNLPPYIDGSRVLPTDMNEVWAWEFDIEYCGGVVPGIETRLEVRDLDMEKGVVNTDSGSSSIRDVSSDLLEGFEHLGEQLNLSEGTVDSHEWKDEGNTKPDKLKDSKSGASTSTDLSRWKSILNSVAKQVLQVPLSLSIRVTSLRGTVRLHIKPPPSDQLWFGFTSMPDVEFELESSVGEHKITSGQVASFLINKFKAVIRETMVLPNCESVCIPGMLAEKNDWVPRNAAPFIWINQEATSDNDIELELLNSQLDAKTNIEGSRGTSLDHPESKHQKAENVQQSFSDYSEALPRALSSIKPSMTNDKSSQDLTSPLLTISEAQETGRGSSGYISESQSPLSRTLITLEKQTHSVEEIPKKMGRRAKMLDLGKKMGEKFEEKRRHIEEKGRNIVDKMRGP</sequence>
<feature type="region of interest" description="Disordered" evidence="9">
    <location>
        <begin position="1001"/>
        <end position="1023"/>
    </location>
</feature>
<evidence type="ECO:0000256" key="1">
    <source>
        <dbReference type="ARBA" id="ARBA00004586"/>
    </source>
</evidence>
<name>A0AAD6LDH0_9ROSI</name>
<evidence type="ECO:0000313" key="13">
    <source>
        <dbReference type="Proteomes" id="UP001164929"/>
    </source>
</evidence>
<evidence type="ECO:0000256" key="3">
    <source>
        <dbReference type="ARBA" id="ARBA00022692"/>
    </source>
</evidence>
<feature type="compositionally biased region" description="Basic and acidic residues" evidence="9">
    <location>
        <begin position="828"/>
        <end position="848"/>
    </location>
</feature>
<dbReference type="CDD" id="cd21675">
    <property type="entry name" value="SMP_TEX2"/>
    <property type="match status" value="1"/>
</dbReference>
<evidence type="ECO:0000313" key="12">
    <source>
        <dbReference type="EMBL" id="KAJ6958717.1"/>
    </source>
</evidence>
<keyword evidence="7" id="KW-0446">Lipid-binding</keyword>
<comment type="caution">
    <text evidence="12">The sequence shown here is derived from an EMBL/GenBank/DDBJ whole genome shotgun (WGS) entry which is preliminary data.</text>
</comment>
<dbReference type="PANTHER" id="PTHR13466:SF0">
    <property type="entry name" value="SMP-LTD DOMAIN-CONTAINING PROTEIN"/>
    <property type="match status" value="1"/>
</dbReference>
<keyword evidence="6" id="KW-0445">Lipid transport</keyword>
<keyword evidence="13" id="KW-1185">Reference proteome</keyword>
<feature type="domain" description="SMP-LTD" evidence="11">
    <location>
        <begin position="687"/>
        <end position="956"/>
    </location>
</feature>
<protein>
    <recommendedName>
        <fullName evidence="11">SMP-LTD domain-containing protein</fullName>
    </recommendedName>
</protein>
<dbReference type="InterPro" id="IPR008507">
    <property type="entry name" value="DUF789"/>
</dbReference>
<keyword evidence="8 10" id="KW-0472">Membrane</keyword>
<gene>
    <name evidence="12" type="ORF">NC653_040379</name>
</gene>
<keyword evidence="2" id="KW-0813">Transport</keyword>
<evidence type="ECO:0000256" key="7">
    <source>
        <dbReference type="ARBA" id="ARBA00023121"/>
    </source>
</evidence>
<dbReference type="AlphaFoldDB" id="A0AAD6LDH0"/>
<reference evidence="12 13" key="1">
    <citation type="journal article" date="2023" name="Mol. Ecol. Resour.">
        <title>Chromosome-level genome assembly of a triploid poplar Populus alba 'Berolinensis'.</title>
        <authorList>
            <person name="Chen S."/>
            <person name="Yu Y."/>
            <person name="Wang X."/>
            <person name="Wang S."/>
            <person name="Zhang T."/>
            <person name="Zhou Y."/>
            <person name="He R."/>
            <person name="Meng N."/>
            <person name="Wang Y."/>
            <person name="Liu W."/>
            <person name="Liu Z."/>
            <person name="Liu J."/>
            <person name="Guo Q."/>
            <person name="Huang H."/>
            <person name="Sederoff R.R."/>
            <person name="Wang G."/>
            <person name="Qu G."/>
            <person name="Chen S."/>
        </authorList>
    </citation>
    <scope>NUCLEOTIDE SEQUENCE [LARGE SCALE GENOMIC DNA]</scope>
    <source>
        <strain evidence="12">SC-2020</strain>
    </source>
</reference>
<dbReference type="GO" id="GO:0008289">
    <property type="term" value="F:lipid binding"/>
    <property type="evidence" value="ECO:0007669"/>
    <property type="project" value="UniProtKB-KW"/>
</dbReference>
<dbReference type="InterPro" id="IPR057080">
    <property type="entry name" value="PH_SMPa"/>
</dbReference>
<feature type="region of interest" description="Disordered" evidence="9">
    <location>
        <begin position="146"/>
        <end position="168"/>
    </location>
</feature>
<feature type="region of interest" description="Disordered" evidence="9">
    <location>
        <begin position="825"/>
        <end position="854"/>
    </location>
</feature>
<dbReference type="PANTHER" id="PTHR13466">
    <property type="entry name" value="TEX2 PROTEIN-RELATED"/>
    <property type="match status" value="1"/>
</dbReference>
<keyword evidence="5 10" id="KW-1133">Transmembrane helix</keyword>
<dbReference type="Pfam" id="PF05623">
    <property type="entry name" value="DUF789"/>
    <property type="match status" value="1"/>
</dbReference>
<feature type="compositionally biased region" description="Basic and acidic residues" evidence="9">
    <location>
        <begin position="1008"/>
        <end position="1019"/>
    </location>
</feature>
<comment type="subcellular location">
    <subcellularLocation>
        <location evidence="1">Endoplasmic reticulum membrane</location>
    </subcellularLocation>
</comment>
<evidence type="ECO:0000256" key="5">
    <source>
        <dbReference type="ARBA" id="ARBA00022989"/>
    </source>
</evidence>
<feature type="transmembrane region" description="Helical" evidence="10">
    <location>
        <begin position="354"/>
        <end position="380"/>
    </location>
</feature>